<feature type="compositionally biased region" description="Polar residues" evidence="1">
    <location>
        <begin position="52"/>
        <end position="62"/>
    </location>
</feature>
<protein>
    <submittedName>
        <fullName evidence="2">Uncharacterized protein</fullName>
    </submittedName>
</protein>
<feature type="compositionally biased region" description="Basic and acidic residues" evidence="1">
    <location>
        <begin position="213"/>
        <end position="231"/>
    </location>
</feature>
<proteinExistence type="predicted"/>
<evidence type="ECO:0000313" key="2">
    <source>
        <dbReference type="EMBL" id="KAK2948949.1"/>
    </source>
</evidence>
<comment type="caution">
    <text evidence="2">The sequence shown here is derived from an EMBL/GenBank/DDBJ whole genome shotgun (WGS) entry which is preliminary data.</text>
</comment>
<feature type="compositionally biased region" description="Polar residues" evidence="1">
    <location>
        <begin position="158"/>
        <end position="169"/>
    </location>
</feature>
<feature type="region of interest" description="Disordered" evidence="1">
    <location>
        <begin position="213"/>
        <end position="251"/>
    </location>
</feature>
<dbReference type="Proteomes" id="UP001281761">
    <property type="component" value="Unassembled WGS sequence"/>
</dbReference>
<keyword evidence="3" id="KW-1185">Reference proteome</keyword>
<feature type="region of interest" description="Disordered" evidence="1">
    <location>
        <begin position="38"/>
        <end position="68"/>
    </location>
</feature>
<organism evidence="2 3">
    <name type="scientific">Blattamonas nauphoetae</name>
    <dbReference type="NCBI Taxonomy" id="2049346"/>
    <lineage>
        <taxon>Eukaryota</taxon>
        <taxon>Metamonada</taxon>
        <taxon>Preaxostyla</taxon>
        <taxon>Oxymonadida</taxon>
        <taxon>Blattamonas</taxon>
    </lineage>
</organism>
<feature type="region of interest" description="Disordered" evidence="1">
    <location>
        <begin position="152"/>
        <end position="184"/>
    </location>
</feature>
<evidence type="ECO:0000256" key="1">
    <source>
        <dbReference type="SAM" id="MobiDB-lite"/>
    </source>
</evidence>
<sequence>MFSTDSDSEEERNRAQIAALAKKKQDEFSMKLIEELETIGAKEPDEAEDHTQSPIHNMQTEPSIPIQKDSTEVKFIQGGKTNLLDGIILTSRQRKLEYEESKAKLALQRIEEAGARQTDVRRYVTPAYRQKLIEQNIWKNVQKDDVIIIQPKQEESNKISADSTSNSETHQSKEDDQEPPRPSSTLLQMKLNLFGDIGEETLQSNLNKRKEEFVKRAEQRKTTPEEIEQAKQRYYARSGTDSTTTFKSAYR</sequence>
<feature type="compositionally biased region" description="Polar residues" evidence="1">
    <location>
        <begin position="239"/>
        <end position="251"/>
    </location>
</feature>
<accession>A0ABQ9XB80</accession>
<reference evidence="2 3" key="1">
    <citation type="journal article" date="2022" name="bioRxiv">
        <title>Genomics of Preaxostyla Flagellates Illuminates Evolutionary Transitions and the Path Towards Mitochondrial Loss.</title>
        <authorList>
            <person name="Novak L.V.F."/>
            <person name="Treitli S.C."/>
            <person name="Pyrih J."/>
            <person name="Halakuc P."/>
            <person name="Pipaliya S.V."/>
            <person name="Vacek V."/>
            <person name="Brzon O."/>
            <person name="Soukal P."/>
            <person name="Eme L."/>
            <person name="Dacks J.B."/>
            <person name="Karnkowska A."/>
            <person name="Elias M."/>
            <person name="Hampl V."/>
        </authorList>
    </citation>
    <scope>NUCLEOTIDE SEQUENCE [LARGE SCALE GENOMIC DNA]</scope>
    <source>
        <strain evidence="2">NAU3</strain>
        <tissue evidence="2">Gut</tissue>
    </source>
</reference>
<evidence type="ECO:0000313" key="3">
    <source>
        <dbReference type="Proteomes" id="UP001281761"/>
    </source>
</evidence>
<name>A0ABQ9XB80_9EUKA</name>
<gene>
    <name evidence="2" type="ORF">BLNAU_16167</name>
</gene>
<dbReference type="EMBL" id="JARBJD010000166">
    <property type="protein sequence ID" value="KAK2948949.1"/>
    <property type="molecule type" value="Genomic_DNA"/>
</dbReference>